<protein>
    <recommendedName>
        <fullName evidence="3">cellulase</fullName>
        <ecNumber evidence="3">3.2.1.4</ecNumber>
    </recommendedName>
</protein>
<keyword evidence="5" id="KW-0378">Hydrolase</keyword>
<keyword evidence="6" id="KW-0136">Cellulose degradation</keyword>
<dbReference type="InterPro" id="IPR008965">
    <property type="entry name" value="CBM2/CBM3_carb-bd_dom_sf"/>
</dbReference>
<dbReference type="EC" id="3.2.1.4" evidence="3"/>
<dbReference type="EMBL" id="CP101987">
    <property type="protein sequence ID" value="UUI71741.1"/>
    <property type="molecule type" value="Genomic_DNA"/>
</dbReference>
<dbReference type="RefSeq" id="WP_227576777.1">
    <property type="nucleotide sequence ID" value="NZ_CP101987.1"/>
</dbReference>
<dbReference type="InterPro" id="IPR001919">
    <property type="entry name" value="CBD2"/>
</dbReference>
<dbReference type="InterPro" id="IPR013783">
    <property type="entry name" value="Ig-like_fold"/>
</dbReference>
<dbReference type="PANTHER" id="PTHR31297:SF41">
    <property type="entry name" value="ENDOGLUCANASE, PUTATIVE (AFU_ORTHOLOGUE AFUA_5G01830)-RELATED"/>
    <property type="match status" value="1"/>
</dbReference>
<dbReference type="Gene3D" id="2.60.40.10">
    <property type="entry name" value="Immunoglobulins"/>
    <property type="match status" value="1"/>
</dbReference>
<dbReference type="InterPro" id="IPR005102">
    <property type="entry name" value="Carbo-bd_X2"/>
</dbReference>
<dbReference type="InterPro" id="IPR017853">
    <property type="entry name" value="GH"/>
</dbReference>
<evidence type="ECO:0000256" key="1">
    <source>
        <dbReference type="ARBA" id="ARBA00000966"/>
    </source>
</evidence>
<feature type="compositionally biased region" description="Pro residues" evidence="10">
    <location>
        <begin position="160"/>
        <end position="186"/>
    </location>
</feature>
<dbReference type="PROSITE" id="PS51173">
    <property type="entry name" value="CBM2"/>
    <property type="match status" value="1"/>
</dbReference>
<dbReference type="Pfam" id="PF03442">
    <property type="entry name" value="CBM_X2"/>
    <property type="match status" value="1"/>
</dbReference>
<dbReference type="SUPFAM" id="SSF81296">
    <property type="entry name" value="E set domains"/>
    <property type="match status" value="1"/>
</dbReference>
<dbReference type="Gene3D" id="3.20.20.80">
    <property type="entry name" value="Glycosidases"/>
    <property type="match status" value="1"/>
</dbReference>
<dbReference type="Proteomes" id="UP001316384">
    <property type="component" value="Chromosome"/>
</dbReference>
<dbReference type="PANTHER" id="PTHR31297">
    <property type="entry name" value="GLUCAN ENDO-1,6-BETA-GLUCOSIDASE B"/>
    <property type="match status" value="1"/>
</dbReference>
<dbReference type="Pfam" id="PF00553">
    <property type="entry name" value="CBM_2"/>
    <property type="match status" value="1"/>
</dbReference>
<evidence type="ECO:0000256" key="6">
    <source>
        <dbReference type="ARBA" id="ARBA00023001"/>
    </source>
</evidence>
<evidence type="ECO:0000256" key="10">
    <source>
        <dbReference type="SAM" id="MobiDB-lite"/>
    </source>
</evidence>
<sequence>MTTPARHGRIRRLWAPVVVALVALVGALVPAVGAQGAAGCRVEYTVPSQWPGGFTADVTVTNLGDSLDGWRLAWTFPSGQRVTQAWNATTRASGGQVVATNAAYNARVPSGGSVSFGFLGSWTGNNAAPTTFTLNGVTCTGQVGGSPSATASPTASPTPVVTPSPTPDVTTPPGPTPSTSPRPTPSSEPADAMATVAAMQPGWNLGNTLDAIPDETAWGNPLTTRELLHHVRSEGYNSIRIPVTWTDHVGPAPDHTIDPVWLARVEQVVDWSLDEGFYVMLNLHHDSWQWADDYPTDREAVLTRYRALWDQIAVTFRDRSSRLVLESLNEPQFAGATDEQGDVLVQELNTDFVERVRATGGGNATRLLVLPTLHTSSEQPRLDALAETIEQLDDPNLAATVHFYGWWPFSVNIAGGTRYSTEVEQDLIGSFDRVTDTFVERGVPVVVGEWALLAWDHTRPGIIQRGEFLKYLEAVGYHARTRGLTTMVWDAGQFLDRNALTWRDEGVHDMMRASWTERSGTASSDRVYLPGSGSITARSLTLNPNGTTFRGLWHDGTELVRGTDYTVDGDQLTLTGPALTRLAGERGYGVATTVEARFSQGVPWAIDVITADVPVLGAATGTTTSFAIPAQLRGDQLATMEARYDDGSNAGPPSWTSYKEFWSSFRPDPATGTILLTPEFFAEVAEERVTLTFHFWSGEQVTYTITRTGTSVVGAPE</sequence>
<name>A0ABY5KQL1_9CELL</name>
<keyword evidence="8" id="KW-0326">Glycosidase</keyword>
<comment type="catalytic activity">
    <reaction evidence="1">
        <text>Endohydrolysis of (1-&gt;4)-beta-D-glucosidic linkages in cellulose, lichenin and cereal beta-D-glucans.</text>
        <dbReference type="EC" id="3.2.1.4"/>
    </reaction>
</comment>
<evidence type="ECO:0000259" key="11">
    <source>
        <dbReference type="PROSITE" id="PS51173"/>
    </source>
</evidence>
<dbReference type="InterPro" id="IPR040946">
    <property type="entry name" value="CBM46"/>
</dbReference>
<dbReference type="InterPro" id="IPR014756">
    <property type="entry name" value="Ig_E-set"/>
</dbReference>
<keyword evidence="4" id="KW-0732">Signal</keyword>
<evidence type="ECO:0000313" key="13">
    <source>
        <dbReference type="Proteomes" id="UP001316384"/>
    </source>
</evidence>
<organism evidence="12 13">
    <name type="scientific">Cellulomonas xiejunii</name>
    <dbReference type="NCBI Taxonomy" id="2968083"/>
    <lineage>
        <taxon>Bacteria</taxon>
        <taxon>Bacillati</taxon>
        <taxon>Actinomycetota</taxon>
        <taxon>Actinomycetes</taxon>
        <taxon>Micrococcales</taxon>
        <taxon>Cellulomonadaceae</taxon>
        <taxon>Cellulomonas</taxon>
    </lineage>
</organism>
<feature type="domain" description="CBM2" evidence="11">
    <location>
        <begin position="33"/>
        <end position="142"/>
    </location>
</feature>
<evidence type="ECO:0000256" key="8">
    <source>
        <dbReference type="ARBA" id="ARBA00023295"/>
    </source>
</evidence>
<feature type="region of interest" description="Disordered" evidence="10">
    <location>
        <begin position="145"/>
        <end position="190"/>
    </location>
</feature>
<evidence type="ECO:0000256" key="3">
    <source>
        <dbReference type="ARBA" id="ARBA00012601"/>
    </source>
</evidence>
<dbReference type="SUPFAM" id="SSF49384">
    <property type="entry name" value="Carbohydrate-binding domain"/>
    <property type="match status" value="1"/>
</dbReference>
<dbReference type="InterPro" id="IPR012291">
    <property type="entry name" value="CBM2_carb-bd_dom_sf"/>
</dbReference>
<feature type="compositionally biased region" description="Low complexity" evidence="10">
    <location>
        <begin position="145"/>
        <end position="159"/>
    </location>
</feature>
<dbReference type="InterPro" id="IPR050386">
    <property type="entry name" value="Glycosyl_hydrolase_5"/>
</dbReference>
<keyword evidence="7" id="KW-0119">Carbohydrate metabolism</keyword>
<keyword evidence="13" id="KW-1185">Reference proteome</keyword>
<gene>
    <name evidence="12" type="ORF">NP048_18450</name>
</gene>
<dbReference type="SUPFAM" id="SSF51445">
    <property type="entry name" value="(Trans)glycosidases"/>
    <property type="match status" value="1"/>
</dbReference>
<dbReference type="SMART" id="SM00637">
    <property type="entry name" value="CBD_II"/>
    <property type="match status" value="1"/>
</dbReference>
<evidence type="ECO:0000256" key="4">
    <source>
        <dbReference type="ARBA" id="ARBA00022729"/>
    </source>
</evidence>
<dbReference type="Pfam" id="PF18448">
    <property type="entry name" value="CBM46"/>
    <property type="match status" value="1"/>
</dbReference>
<dbReference type="Gene3D" id="2.60.40.290">
    <property type="match status" value="1"/>
</dbReference>
<comment type="similarity">
    <text evidence="2">Belongs to the glycosyl hydrolase 5 (cellulase A) family.</text>
</comment>
<dbReference type="Pfam" id="PF00150">
    <property type="entry name" value="Cellulase"/>
    <property type="match status" value="1"/>
</dbReference>
<evidence type="ECO:0000313" key="12">
    <source>
        <dbReference type="EMBL" id="UUI71741.1"/>
    </source>
</evidence>
<accession>A0ABY5KQL1</accession>
<proteinExistence type="inferred from homology"/>
<evidence type="ECO:0000256" key="5">
    <source>
        <dbReference type="ARBA" id="ARBA00022801"/>
    </source>
</evidence>
<reference evidence="12 13" key="1">
    <citation type="submission" date="2022-07" db="EMBL/GenBank/DDBJ databases">
        <title>Novel species in genus cellulomonas.</title>
        <authorList>
            <person name="Ye L."/>
        </authorList>
    </citation>
    <scope>NUCLEOTIDE SEQUENCE [LARGE SCALE GENOMIC DNA]</scope>
    <source>
        <strain evidence="13">zg-B89</strain>
    </source>
</reference>
<evidence type="ECO:0000256" key="2">
    <source>
        <dbReference type="ARBA" id="ARBA00005641"/>
    </source>
</evidence>
<evidence type="ECO:0000256" key="9">
    <source>
        <dbReference type="ARBA" id="ARBA00023326"/>
    </source>
</evidence>
<evidence type="ECO:0000256" key="7">
    <source>
        <dbReference type="ARBA" id="ARBA00023277"/>
    </source>
</evidence>
<dbReference type="InterPro" id="IPR001547">
    <property type="entry name" value="Glyco_hydro_5"/>
</dbReference>
<keyword evidence="9" id="KW-0624">Polysaccharide degradation</keyword>